<keyword evidence="6" id="KW-0482">Metalloprotease</keyword>
<evidence type="ECO:0000256" key="2">
    <source>
        <dbReference type="ARBA" id="ARBA00022670"/>
    </source>
</evidence>
<feature type="binding site" evidence="9">
    <location>
        <position position="213"/>
    </location>
    <ligand>
        <name>Zn(2+)</name>
        <dbReference type="ChEBI" id="CHEBI:29105"/>
        <label>1</label>
    </ligand>
</feature>
<feature type="domain" description="Peptidase metallopeptidase" evidence="11">
    <location>
        <begin position="150"/>
        <end position="306"/>
    </location>
</feature>
<dbReference type="InterPro" id="IPR006026">
    <property type="entry name" value="Peptidase_Metallo"/>
</dbReference>
<comment type="similarity">
    <text evidence="1">Belongs to the peptidase M10A family. Matrix metalloproteinases (MMPs) subfamily.</text>
</comment>
<dbReference type="GO" id="GO:0030574">
    <property type="term" value="P:collagen catabolic process"/>
    <property type="evidence" value="ECO:0007669"/>
    <property type="project" value="TreeGrafter"/>
</dbReference>
<dbReference type="OrthoDB" id="406838at2759"/>
<organism evidence="12 13">
    <name type="scientific">Momordica charantia</name>
    <name type="common">Bitter gourd</name>
    <name type="synonym">Balsam pear</name>
    <dbReference type="NCBI Taxonomy" id="3673"/>
    <lineage>
        <taxon>Eukaryota</taxon>
        <taxon>Viridiplantae</taxon>
        <taxon>Streptophyta</taxon>
        <taxon>Embryophyta</taxon>
        <taxon>Tracheophyta</taxon>
        <taxon>Spermatophyta</taxon>
        <taxon>Magnoliopsida</taxon>
        <taxon>eudicotyledons</taxon>
        <taxon>Gunneridae</taxon>
        <taxon>Pentapetalae</taxon>
        <taxon>rosids</taxon>
        <taxon>fabids</taxon>
        <taxon>Cucurbitales</taxon>
        <taxon>Cucurbitaceae</taxon>
        <taxon>Momordiceae</taxon>
        <taxon>Momordica</taxon>
    </lineage>
</organism>
<keyword evidence="9" id="KW-0106">Calcium</keyword>
<dbReference type="SUPFAM" id="SSF55486">
    <property type="entry name" value="Metalloproteases ('zincins'), catalytic domain"/>
    <property type="match status" value="1"/>
</dbReference>
<evidence type="ECO:0000256" key="9">
    <source>
        <dbReference type="PIRSR" id="PIRSR621190-2"/>
    </source>
</evidence>
<keyword evidence="12" id="KW-1185">Reference proteome</keyword>
<evidence type="ECO:0000256" key="10">
    <source>
        <dbReference type="SAM" id="SignalP"/>
    </source>
</evidence>
<proteinExistence type="inferred from homology"/>
<evidence type="ECO:0000256" key="5">
    <source>
        <dbReference type="ARBA" id="ARBA00022833"/>
    </source>
</evidence>
<evidence type="ECO:0000313" key="12">
    <source>
        <dbReference type="Proteomes" id="UP000504603"/>
    </source>
</evidence>
<feature type="binding site" description="in inhibited form" evidence="9">
    <location>
        <position position="117"/>
    </location>
    <ligand>
        <name>Zn(2+)</name>
        <dbReference type="ChEBI" id="CHEBI:29105"/>
        <label>2</label>
        <note>catalytic</note>
    </ligand>
</feature>
<dbReference type="GO" id="GO:0031012">
    <property type="term" value="C:extracellular matrix"/>
    <property type="evidence" value="ECO:0007669"/>
    <property type="project" value="InterPro"/>
</dbReference>
<keyword evidence="3 8" id="KW-0479">Metal-binding</keyword>
<dbReference type="SMART" id="SM00235">
    <property type="entry name" value="ZnMc"/>
    <property type="match status" value="1"/>
</dbReference>
<reference evidence="13" key="1">
    <citation type="submission" date="2025-08" db="UniProtKB">
        <authorList>
            <consortium name="RefSeq"/>
        </authorList>
    </citation>
    <scope>IDENTIFICATION</scope>
    <source>
        <strain evidence="13">OHB3-1</strain>
    </source>
</reference>
<evidence type="ECO:0000256" key="1">
    <source>
        <dbReference type="ARBA" id="ARBA00009614"/>
    </source>
</evidence>
<dbReference type="InterPro" id="IPR002477">
    <property type="entry name" value="Peptidoglycan-bd-like"/>
</dbReference>
<feature type="binding site" evidence="9">
    <location>
        <position position="280"/>
    </location>
    <ligand>
        <name>Zn(2+)</name>
        <dbReference type="ChEBI" id="CHEBI:29105"/>
        <label>2</label>
        <note>catalytic</note>
    </ligand>
</feature>
<evidence type="ECO:0000256" key="4">
    <source>
        <dbReference type="ARBA" id="ARBA00022801"/>
    </source>
</evidence>
<dbReference type="InterPro" id="IPR001818">
    <property type="entry name" value="Pept_M10_metallopeptidase"/>
</dbReference>
<feature type="signal peptide" evidence="10">
    <location>
        <begin position="1"/>
        <end position="28"/>
    </location>
</feature>
<feature type="active site" evidence="7">
    <location>
        <position position="263"/>
    </location>
</feature>
<feature type="binding site" evidence="8">
    <location>
        <position position="272"/>
    </location>
    <ligand>
        <name>Zn(2+)</name>
        <dbReference type="ChEBI" id="CHEBI:29105"/>
        <label>2</label>
        <note>catalytic</note>
    </ligand>
</feature>
<evidence type="ECO:0000256" key="3">
    <source>
        <dbReference type="ARBA" id="ARBA00022723"/>
    </source>
</evidence>
<feature type="binding site" evidence="9">
    <location>
        <position position="238"/>
    </location>
    <ligand>
        <name>Zn(2+)</name>
        <dbReference type="ChEBI" id="CHEBI:29105"/>
        <label>1</label>
    </ligand>
</feature>
<dbReference type="PANTHER" id="PTHR10201">
    <property type="entry name" value="MATRIX METALLOPROTEINASE"/>
    <property type="match status" value="1"/>
</dbReference>
<feature type="binding site" evidence="9">
    <location>
        <position position="223"/>
    </location>
    <ligand>
        <name>Ca(2+)</name>
        <dbReference type="ChEBI" id="CHEBI:29108"/>
        <label>3</label>
    </ligand>
</feature>
<feature type="binding site" evidence="9">
    <location>
        <position position="168"/>
    </location>
    <ligand>
        <name>Ca(2+)</name>
        <dbReference type="ChEBI" id="CHEBI:29108"/>
        <label>1</label>
    </ligand>
</feature>
<dbReference type="GeneID" id="111006149"/>
<dbReference type="InterPro" id="IPR021190">
    <property type="entry name" value="Pept_M10A"/>
</dbReference>
<evidence type="ECO:0000313" key="13">
    <source>
        <dbReference type="RefSeq" id="XP_022133610.1"/>
    </source>
</evidence>
<gene>
    <name evidence="13" type="primary">LOC111006149</name>
</gene>
<comment type="cofactor">
    <cofactor evidence="9">
        <name>Zn(2+)</name>
        <dbReference type="ChEBI" id="CHEBI:29105"/>
    </cofactor>
    <text evidence="9">Binds 2 Zn(2+) ions per subunit.</text>
</comment>
<accession>A0A6J1BVR3</accession>
<dbReference type="AlphaFoldDB" id="A0A6J1BVR3"/>
<keyword evidence="5 8" id="KW-0862">Zinc</keyword>
<keyword evidence="10" id="KW-0732">Signal</keyword>
<keyword evidence="2" id="KW-0645">Protease</keyword>
<dbReference type="PANTHER" id="PTHR10201:SF213">
    <property type="entry name" value="METALLOENDOPROTEINASE 2-MMP-LIKE"/>
    <property type="match status" value="1"/>
</dbReference>
<evidence type="ECO:0000256" key="7">
    <source>
        <dbReference type="PIRSR" id="PIRSR001191-1"/>
    </source>
</evidence>
<dbReference type="PRINTS" id="PR00138">
    <property type="entry name" value="MATRIXIN"/>
</dbReference>
<dbReference type="Proteomes" id="UP000504603">
    <property type="component" value="Unplaced"/>
</dbReference>
<dbReference type="SUPFAM" id="SSF47090">
    <property type="entry name" value="PGBD-like"/>
    <property type="match status" value="1"/>
</dbReference>
<dbReference type="GO" id="GO:0008270">
    <property type="term" value="F:zinc ion binding"/>
    <property type="evidence" value="ECO:0007669"/>
    <property type="project" value="InterPro"/>
</dbReference>
<dbReference type="Pfam" id="PF00413">
    <property type="entry name" value="Peptidase_M10"/>
    <property type="match status" value="1"/>
</dbReference>
<comment type="cofactor">
    <cofactor evidence="9">
        <name>Ca(2+)</name>
        <dbReference type="ChEBI" id="CHEBI:29108"/>
    </cofactor>
    <text evidence="9">Can bind about 5 Ca(2+) ions per subunit.</text>
</comment>
<dbReference type="GO" id="GO:0030198">
    <property type="term" value="P:extracellular matrix organization"/>
    <property type="evidence" value="ECO:0007669"/>
    <property type="project" value="TreeGrafter"/>
</dbReference>
<evidence type="ECO:0000259" key="11">
    <source>
        <dbReference type="SMART" id="SM00235"/>
    </source>
</evidence>
<dbReference type="GO" id="GO:0006508">
    <property type="term" value="P:proteolysis"/>
    <property type="evidence" value="ECO:0007669"/>
    <property type="project" value="UniProtKB-KW"/>
</dbReference>
<dbReference type="RefSeq" id="XP_022133610.1">
    <property type="nucleotide sequence ID" value="XM_022277918.1"/>
</dbReference>
<dbReference type="KEGG" id="mcha:111006149"/>
<evidence type="ECO:0000256" key="8">
    <source>
        <dbReference type="PIRSR" id="PIRSR001191-2"/>
    </source>
</evidence>
<feature type="chain" id="PRO_5026779400" evidence="10">
    <location>
        <begin position="29"/>
        <end position="307"/>
    </location>
</feature>
<feature type="binding site" evidence="9">
    <location>
        <position position="203"/>
    </location>
    <ligand>
        <name>Ca(2+)</name>
        <dbReference type="ChEBI" id="CHEBI:29108"/>
        <label>2</label>
    </ligand>
</feature>
<dbReference type="Pfam" id="PF01471">
    <property type="entry name" value="PG_binding_1"/>
    <property type="match status" value="1"/>
</dbReference>
<feature type="binding site" evidence="9">
    <location>
        <position position="228"/>
    </location>
    <ligand>
        <name>Zn(2+)</name>
        <dbReference type="ChEBI" id="CHEBI:29105"/>
        <label>1</label>
    </ligand>
</feature>
<dbReference type="PIRSF" id="PIRSF001191">
    <property type="entry name" value="Peptidase_M10A_matrix"/>
    <property type="match status" value="1"/>
</dbReference>
<feature type="binding site" evidence="8">
    <location>
        <position position="266"/>
    </location>
    <ligand>
        <name>Zn(2+)</name>
        <dbReference type="ChEBI" id="CHEBI:29105"/>
        <label>2</label>
        <note>catalytic</note>
    </ligand>
</feature>
<name>A0A6J1BVR3_MOMCH</name>
<feature type="binding site" evidence="9">
    <location>
        <position position="215"/>
    </location>
    <ligand>
        <name>Zn(2+)</name>
        <dbReference type="ChEBI" id="CHEBI:29105"/>
        <label>1</label>
    </ligand>
</feature>
<dbReference type="GO" id="GO:0004222">
    <property type="term" value="F:metalloendopeptidase activity"/>
    <property type="evidence" value="ECO:0007669"/>
    <property type="project" value="InterPro"/>
</dbReference>
<keyword evidence="4" id="KW-0378">Hydrolase</keyword>
<sequence>MAEFKYSLHLSLISFILLAAIAAHVTSARVLHNHAHNKSSHIIFSQNLLGSRKGHNIQGIHHVKTYLKRYGYFTHTQSNAFDDHLESALKTYQKFFNLNVSGILDNETLSLMSQPRCAVPDIFHNETSTRKGWGHEEHLHMGSHYLFFPRTPKWPESKCRLRYSYYHDFPMAFKDPVNNALELWSAYLQFGFVEVGEDDYWADLKISFEMGEHGDGHPFIPTSGVLAHAFAPRDGRFHFNVEQCWTVGARPNCQDVMSVAVHEIGHLLGLGHSGAEEAIMWPCIRPNAVKGLFQDNVAGIKALYGLP</sequence>
<dbReference type="Gene3D" id="3.40.390.10">
    <property type="entry name" value="Collagenase (Catalytic Domain)"/>
    <property type="match status" value="1"/>
</dbReference>
<protein>
    <submittedName>
        <fullName evidence="13">Metalloendoproteinase 1-like</fullName>
    </submittedName>
</protein>
<feature type="binding site" evidence="8">
    <location>
        <position position="262"/>
    </location>
    <ligand>
        <name>Zn(2+)</name>
        <dbReference type="ChEBI" id="CHEBI:29105"/>
        <label>2</label>
        <note>catalytic</note>
    </ligand>
</feature>
<dbReference type="InterPro" id="IPR024079">
    <property type="entry name" value="MetalloPept_cat_dom_sf"/>
</dbReference>
<evidence type="ECO:0000256" key="6">
    <source>
        <dbReference type="ARBA" id="ARBA00023049"/>
    </source>
</evidence>
<dbReference type="InterPro" id="IPR036365">
    <property type="entry name" value="PGBD-like_sf"/>
</dbReference>